<evidence type="ECO:0000256" key="1">
    <source>
        <dbReference type="ARBA" id="ARBA00007673"/>
    </source>
</evidence>
<gene>
    <name evidence="3" type="ORF">VKT23_000106</name>
</gene>
<evidence type="ECO:0008006" key="5">
    <source>
        <dbReference type="Google" id="ProtNLM"/>
    </source>
</evidence>
<evidence type="ECO:0000313" key="4">
    <source>
        <dbReference type="Proteomes" id="UP001498398"/>
    </source>
</evidence>
<dbReference type="SUPFAM" id="SSF54506">
    <property type="entry name" value="Diaminopimelate epimerase-like"/>
    <property type="match status" value="2"/>
</dbReference>
<dbReference type="PANTHER" id="PTHR43709">
    <property type="entry name" value="ACONITATE ISOMERASE-RELATED"/>
    <property type="match status" value="1"/>
</dbReference>
<dbReference type="Gene3D" id="3.10.310.10">
    <property type="entry name" value="Diaminopimelate Epimerase, Chain A, domain 1"/>
    <property type="match status" value="2"/>
</dbReference>
<name>A0ABR1K3K0_9AGAR</name>
<reference evidence="3 4" key="1">
    <citation type="submission" date="2024-01" db="EMBL/GenBank/DDBJ databases">
        <title>A draft genome for the cacao thread blight pathogen Marasmiellus scandens.</title>
        <authorList>
            <person name="Baruah I.K."/>
            <person name="Leung J."/>
            <person name="Bukari Y."/>
            <person name="Amoako-Attah I."/>
            <person name="Meinhardt L.W."/>
            <person name="Bailey B.A."/>
            <person name="Cohen S.P."/>
        </authorList>
    </citation>
    <scope>NUCLEOTIDE SEQUENCE [LARGE SCALE GENOMIC DNA]</scope>
    <source>
        <strain evidence="3 4">GH-19</strain>
    </source>
</reference>
<organism evidence="3 4">
    <name type="scientific">Marasmiellus scandens</name>
    <dbReference type="NCBI Taxonomy" id="2682957"/>
    <lineage>
        <taxon>Eukaryota</taxon>
        <taxon>Fungi</taxon>
        <taxon>Dikarya</taxon>
        <taxon>Basidiomycota</taxon>
        <taxon>Agaricomycotina</taxon>
        <taxon>Agaricomycetes</taxon>
        <taxon>Agaricomycetidae</taxon>
        <taxon>Agaricales</taxon>
        <taxon>Marasmiineae</taxon>
        <taxon>Omphalotaceae</taxon>
        <taxon>Marasmiellus</taxon>
    </lineage>
</organism>
<comment type="similarity">
    <text evidence="1">Belongs to the PrpF family.</text>
</comment>
<dbReference type="InterPro" id="IPR007400">
    <property type="entry name" value="PrpF-like"/>
</dbReference>
<dbReference type="Proteomes" id="UP001498398">
    <property type="component" value="Unassembled WGS sequence"/>
</dbReference>
<sequence length="450" mass="48140">MSPARFGALLRLHNPIRLTCRDPTLRILRRKMTSSVIGIPNPLPATFLRGGTSKGIFIDQKLLPQSQSEWNQIFLGIMGSPDPEHGRQLNGMGGGVSSLSKIVLVKPVEDDSLKSQGVHVEYTFIQVGIRDDTIDISGNCGNLSSVVGVFAMDEGMVPLEESDGVVWKDKAGNFHATVRAFNTNTSKIIETTFPVALERDSTPSPDLSLLETGIAGVPGTASKIVLDFLNPGGARTGKLLPTGETQTTLEIIPDDQSGSRSYRSSLVDATNPSVFVDASELGLAFSEYISNASTTGARQINETLEKLRRAGAQKMGLDPSAQAQPKIAVLSHAESEDDMKDEVDIVVHALSMGVLHKAVPMTLGLCLGVTANIKGTLAWELVRRSRDRRAELRSASTAASASQGDGEGLLRIRHPSGVVDVGAEFGTDGSVKSAKVVRTGRRLMKGVVYW</sequence>
<dbReference type="EMBL" id="JBANRG010000001">
    <property type="protein sequence ID" value="KAK7471998.1"/>
    <property type="molecule type" value="Genomic_DNA"/>
</dbReference>
<protein>
    <recommendedName>
        <fullName evidence="5">DUF453-domain-containing protein</fullName>
    </recommendedName>
</protein>
<keyword evidence="4" id="KW-1185">Reference proteome</keyword>
<evidence type="ECO:0000313" key="3">
    <source>
        <dbReference type="EMBL" id="KAK7471998.1"/>
    </source>
</evidence>
<dbReference type="PANTHER" id="PTHR43709:SF2">
    <property type="entry name" value="DUF453 DOMAIN PROTEIN (AFU_ORTHOLOGUE AFUA_6G00360)"/>
    <property type="match status" value="1"/>
</dbReference>
<accession>A0ABR1K3K0</accession>
<proteinExistence type="inferred from homology"/>
<dbReference type="Pfam" id="PF04303">
    <property type="entry name" value="PrpF"/>
    <property type="match status" value="1"/>
</dbReference>
<evidence type="ECO:0000256" key="2">
    <source>
        <dbReference type="ARBA" id="ARBA00023235"/>
    </source>
</evidence>
<keyword evidence="2" id="KW-0413">Isomerase</keyword>
<comment type="caution">
    <text evidence="3">The sequence shown here is derived from an EMBL/GenBank/DDBJ whole genome shotgun (WGS) entry which is preliminary data.</text>
</comment>